<feature type="region of interest" description="Disordered" evidence="1">
    <location>
        <begin position="78"/>
        <end position="113"/>
    </location>
</feature>
<comment type="caution">
    <text evidence="2">The sequence shown here is derived from an EMBL/GenBank/DDBJ whole genome shotgun (WGS) entry which is preliminary data.</text>
</comment>
<keyword evidence="3" id="KW-1185">Reference proteome</keyword>
<accession>A0ABR9KJ19</accession>
<gene>
    <name evidence="2" type="ORF">H4W81_004793</name>
</gene>
<organism evidence="2 3">
    <name type="scientific">Nonomuraea africana</name>
    <dbReference type="NCBI Taxonomy" id="46171"/>
    <lineage>
        <taxon>Bacteria</taxon>
        <taxon>Bacillati</taxon>
        <taxon>Actinomycetota</taxon>
        <taxon>Actinomycetes</taxon>
        <taxon>Streptosporangiales</taxon>
        <taxon>Streptosporangiaceae</taxon>
        <taxon>Nonomuraea</taxon>
    </lineage>
</organism>
<evidence type="ECO:0008006" key="4">
    <source>
        <dbReference type="Google" id="ProtNLM"/>
    </source>
</evidence>
<reference evidence="2 3" key="1">
    <citation type="submission" date="2020-10" db="EMBL/GenBank/DDBJ databases">
        <title>Sequencing the genomes of 1000 actinobacteria strains.</title>
        <authorList>
            <person name="Klenk H.-P."/>
        </authorList>
    </citation>
    <scope>NUCLEOTIDE SEQUENCE [LARGE SCALE GENOMIC DNA]</scope>
    <source>
        <strain evidence="2 3">DSM 43748</strain>
    </source>
</reference>
<dbReference type="EMBL" id="JADBEF010000001">
    <property type="protein sequence ID" value="MBE1562014.1"/>
    <property type="molecule type" value="Genomic_DNA"/>
</dbReference>
<dbReference type="RefSeq" id="WP_225958755.1">
    <property type="nucleotide sequence ID" value="NZ_BAAASY010000030.1"/>
</dbReference>
<evidence type="ECO:0000256" key="1">
    <source>
        <dbReference type="SAM" id="MobiDB-lite"/>
    </source>
</evidence>
<protein>
    <recommendedName>
        <fullName evidence="4">HTH psq-type domain-containing protein</fullName>
    </recommendedName>
</protein>
<feature type="compositionally biased region" description="Low complexity" evidence="1">
    <location>
        <begin position="94"/>
        <end position="111"/>
    </location>
</feature>
<name>A0ABR9KJ19_9ACTN</name>
<evidence type="ECO:0000313" key="3">
    <source>
        <dbReference type="Proteomes" id="UP000661607"/>
    </source>
</evidence>
<dbReference type="Proteomes" id="UP000661607">
    <property type="component" value="Unassembled WGS sequence"/>
</dbReference>
<evidence type="ECO:0000313" key="2">
    <source>
        <dbReference type="EMBL" id="MBE1562014.1"/>
    </source>
</evidence>
<feature type="region of interest" description="Disordered" evidence="1">
    <location>
        <begin position="136"/>
        <end position="158"/>
    </location>
</feature>
<proteinExistence type="predicted"/>
<sequence>MRQFARDLSRTSTPSPQTVCAAEIGIARSQGNHLLPVLAEPGQTHPLRPASQYQYTDLRDPGTARAALAEALRRIDAAGGLGWPDDRPPFLGCAPSTSTGTGSSSAGAPAALAQPLYDEREKQQIADMFGVPRSTMYGHLDKTKTMPRQPKKGAATKP</sequence>